<dbReference type="PANTHER" id="PTHR31690:SF4">
    <property type="entry name" value="FUCOSE MUTAROTASE"/>
    <property type="match status" value="1"/>
</dbReference>
<dbReference type="EMBL" id="JAEKJA010000001">
    <property type="protein sequence ID" value="MBJ3774518.1"/>
    <property type="molecule type" value="Genomic_DNA"/>
</dbReference>
<dbReference type="Proteomes" id="UP000609531">
    <property type="component" value="Unassembled WGS sequence"/>
</dbReference>
<dbReference type="PANTHER" id="PTHR31690">
    <property type="entry name" value="FUCOSE MUTAROTASE"/>
    <property type="match status" value="1"/>
</dbReference>
<evidence type="ECO:0000256" key="1">
    <source>
        <dbReference type="ARBA" id="ARBA00000223"/>
    </source>
</evidence>
<dbReference type="Pfam" id="PF05025">
    <property type="entry name" value="RbsD_FucU"/>
    <property type="match status" value="1"/>
</dbReference>
<dbReference type="GO" id="GO:0036373">
    <property type="term" value="F:L-fucose mutarotase activity"/>
    <property type="evidence" value="ECO:0007669"/>
    <property type="project" value="UniProtKB-EC"/>
</dbReference>
<dbReference type="InterPro" id="IPR050443">
    <property type="entry name" value="RbsD/FucU_mutarotase"/>
</dbReference>
<comment type="catalytic activity">
    <reaction evidence="3">
        <text>alpha-L-fucose = beta-L-fucose</text>
        <dbReference type="Rhea" id="RHEA:25580"/>
        <dbReference type="ChEBI" id="CHEBI:42548"/>
        <dbReference type="ChEBI" id="CHEBI:42589"/>
        <dbReference type="EC" id="5.1.3.29"/>
    </reaction>
</comment>
<dbReference type="GO" id="GO:0062193">
    <property type="term" value="F:D-ribose pyranase activity"/>
    <property type="evidence" value="ECO:0007669"/>
    <property type="project" value="UniProtKB-EC"/>
</dbReference>
<gene>
    <name evidence="4" type="ORF">JCR33_02395</name>
</gene>
<name>A0A934ILI0_9HYPH</name>
<dbReference type="InterPro" id="IPR007721">
    <property type="entry name" value="RbsD_FucU"/>
</dbReference>
<evidence type="ECO:0000313" key="4">
    <source>
        <dbReference type="EMBL" id="MBJ3774518.1"/>
    </source>
</evidence>
<organism evidence="4 5">
    <name type="scientific">Acuticoccus mangrovi</name>
    <dbReference type="NCBI Taxonomy" id="2796142"/>
    <lineage>
        <taxon>Bacteria</taxon>
        <taxon>Pseudomonadati</taxon>
        <taxon>Pseudomonadota</taxon>
        <taxon>Alphaproteobacteria</taxon>
        <taxon>Hyphomicrobiales</taxon>
        <taxon>Amorphaceae</taxon>
        <taxon>Acuticoccus</taxon>
    </lineage>
</organism>
<reference evidence="4" key="1">
    <citation type="submission" date="2020-12" db="EMBL/GenBank/DDBJ databases">
        <title>Bacterial taxonomy.</title>
        <authorList>
            <person name="Pan X."/>
        </authorList>
    </citation>
    <scope>NUCLEOTIDE SEQUENCE</scope>
    <source>
        <strain evidence="4">B2012</strain>
    </source>
</reference>
<evidence type="ECO:0000256" key="3">
    <source>
        <dbReference type="ARBA" id="ARBA00036324"/>
    </source>
</evidence>
<keyword evidence="2" id="KW-0413">Isomerase</keyword>
<dbReference type="GO" id="GO:0006004">
    <property type="term" value="P:fucose metabolic process"/>
    <property type="evidence" value="ECO:0007669"/>
    <property type="project" value="TreeGrafter"/>
</dbReference>
<dbReference type="InterPro" id="IPR023750">
    <property type="entry name" value="RbsD-like_sf"/>
</dbReference>
<protein>
    <submittedName>
        <fullName evidence="4">Ribose ABC transporter</fullName>
    </submittedName>
</protein>
<evidence type="ECO:0000313" key="5">
    <source>
        <dbReference type="Proteomes" id="UP000609531"/>
    </source>
</evidence>
<sequence length="146" mass="15361">MLKGLDPLLSPDLLHTLAAMGHGDTIVVADANFPAASVAIDTVLGRELRTDADAVEALRAILSVLPLDSFVPKPVTTMQVVDDPAAVPPIVAAALPLIEAEGGSVEAVERFDFYDAARTAFAVLQTSERRLYGNFILKKGVVPPDG</sequence>
<dbReference type="Gene3D" id="3.40.1650.10">
    <property type="entry name" value="RbsD-like domain"/>
    <property type="match status" value="1"/>
</dbReference>
<comment type="catalytic activity">
    <reaction evidence="1">
        <text>beta-D-ribopyranose = beta-D-ribofuranose</text>
        <dbReference type="Rhea" id="RHEA:25432"/>
        <dbReference type="ChEBI" id="CHEBI:27476"/>
        <dbReference type="ChEBI" id="CHEBI:47002"/>
        <dbReference type="EC" id="5.4.99.62"/>
    </reaction>
</comment>
<dbReference type="GO" id="GO:0042806">
    <property type="term" value="F:fucose binding"/>
    <property type="evidence" value="ECO:0007669"/>
    <property type="project" value="TreeGrafter"/>
</dbReference>
<evidence type="ECO:0000256" key="2">
    <source>
        <dbReference type="ARBA" id="ARBA00023235"/>
    </source>
</evidence>
<keyword evidence="5" id="KW-1185">Reference proteome</keyword>
<accession>A0A934ILI0</accession>
<dbReference type="AlphaFoldDB" id="A0A934ILI0"/>
<dbReference type="SUPFAM" id="SSF102546">
    <property type="entry name" value="RbsD-like"/>
    <property type="match status" value="1"/>
</dbReference>
<comment type="caution">
    <text evidence="4">The sequence shown here is derived from an EMBL/GenBank/DDBJ whole genome shotgun (WGS) entry which is preliminary data.</text>
</comment>
<proteinExistence type="predicted"/>